<protein>
    <recommendedName>
        <fullName evidence="1">Amidohydrolase-related domain-containing protein</fullName>
    </recommendedName>
</protein>
<dbReference type="AlphaFoldDB" id="A0A327KLN0"/>
<reference evidence="2 3" key="1">
    <citation type="submission" date="2017-07" db="EMBL/GenBank/DDBJ databases">
        <title>Draft Genome Sequences of Select Purple Nonsulfur Bacteria.</title>
        <authorList>
            <person name="Lasarre B."/>
            <person name="Mckinlay J.B."/>
        </authorList>
    </citation>
    <scope>NUCLEOTIDE SEQUENCE [LARGE SCALE GENOMIC DNA]</scope>
    <source>
        <strain evidence="2 3">DSM 11907</strain>
    </source>
</reference>
<dbReference type="InterPro" id="IPR032466">
    <property type="entry name" value="Metal_Hydrolase"/>
</dbReference>
<dbReference type="InterPro" id="IPR052358">
    <property type="entry name" value="Aro_Compnd_Degr_Hydrolases"/>
</dbReference>
<organism evidence="2 3">
    <name type="scientific">Rhodoplanes elegans</name>
    <dbReference type="NCBI Taxonomy" id="29408"/>
    <lineage>
        <taxon>Bacteria</taxon>
        <taxon>Pseudomonadati</taxon>
        <taxon>Pseudomonadota</taxon>
        <taxon>Alphaproteobacteria</taxon>
        <taxon>Hyphomicrobiales</taxon>
        <taxon>Nitrobacteraceae</taxon>
        <taxon>Rhodoplanes</taxon>
    </lineage>
</organism>
<name>A0A327KLN0_9BRAD</name>
<proteinExistence type="predicted"/>
<dbReference type="EMBL" id="NPEU01000067">
    <property type="protein sequence ID" value="RAI39689.1"/>
    <property type="molecule type" value="Genomic_DNA"/>
</dbReference>
<sequence length="296" mass="31317">MPDFDVVPAPPVSPPTVALPPGACDAHSHVFGPFDRFPPLQSSVYALPDASPSVHAAAREKLGVRYGVLTQPAPYGNDPAAMLDAVRGSAGALKAVAATHSAIDDATLAAWRAGCICGLRFVEMRAPGGGRYPGSVGVEHLTALAPRMRALGLHAQLWAKAEDHAVLLPDLLKLGVPLVLDHMGCPDPARGADDPSFRAILAAMKSGQVWVKLSVCRVSRSGPDYPDVRPLHDALVVAAPDRLVWGSDWPYVRLDPAPDAGRLLDLFTTWLGDDDLRRRILADNPATLYGFGAAAD</sequence>
<dbReference type="Gene3D" id="3.20.20.140">
    <property type="entry name" value="Metal-dependent hydrolases"/>
    <property type="match status" value="1"/>
</dbReference>
<evidence type="ECO:0000313" key="2">
    <source>
        <dbReference type="EMBL" id="RAI39689.1"/>
    </source>
</evidence>
<evidence type="ECO:0000313" key="3">
    <source>
        <dbReference type="Proteomes" id="UP000248863"/>
    </source>
</evidence>
<feature type="domain" description="Amidohydrolase-related" evidence="1">
    <location>
        <begin position="24"/>
        <end position="291"/>
    </location>
</feature>
<dbReference type="PANTHER" id="PTHR35563">
    <property type="entry name" value="BARREL METAL-DEPENDENT HYDROLASE, PUTATIVE (AFU_ORTHOLOGUE AFUA_1G16240)-RELATED"/>
    <property type="match status" value="1"/>
</dbReference>
<evidence type="ECO:0000259" key="1">
    <source>
        <dbReference type="Pfam" id="PF04909"/>
    </source>
</evidence>
<dbReference type="SUPFAM" id="SSF51556">
    <property type="entry name" value="Metallo-dependent hydrolases"/>
    <property type="match status" value="1"/>
</dbReference>
<comment type="caution">
    <text evidence="2">The sequence shown here is derived from an EMBL/GenBank/DDBJ whole genome shotgun (WGS) entry which is preliminary data.</text>
</comment>
<gene>
    <name evidence="2" type="ORF">CH338_08725</name>
</gene>
<dbReference type="OrthoDB" id="9787654at2"/>
<dbReference type="Proteomes" id="UP000248863">
    <property type="component" value="Unassembled WGS sequence"/>
</dbReference>
<dbReference type="PANTHER" id="PTHR35563:SF2">
    <property type="entry name" value="BARREL METAL-DEPENDENT HYDROLASE, PUTATIVE (AFU_ORTHOLOGUE AFUA_1G16240)-RELATED"/>
    <property type="match status" value="1"/>
</dbReference>
<dbReference type="Pfam" id="PF04909">
    <property type="entry name" value="Amidohydro_2"/>
    <property type="match status" value="1"/>
</dbReference>
<dbReference type="RefSeq" id="WP_111356716.1">
    <property type="nucleotide sequence ID" value="NZ_NHSK01000076.1"/>
</dbReference>
<keyword evidence="3" id="KW-1185">Reference proteome</keyword>
<accession>A0A327KLN0</accession>
<dbReference type="GO" id="GO:0016787">
    <property type="term" value="F:hydrolase activity"/>
    <property type="evidence" value="ECO:0007669"/>
    <property type="project" value="InterPro"/>
</dbReference>
<dbReference type="InterPro" id="IPR006680">
    <property type="entry name" value="Amidohydro-rel"/>
</dbReference>